<dbReference type="AlphaFoldDB" id="A0AAE7BQE8"/>
<keyword evidence="1" id="KW-0547">Nucleotide-binding</keyword>
<evidence type="ECO:0000313" key="8">
    <source>
        <dbReference type="Proteomes" id="UP000463931"/>
    </source>
</evidence>
<gene>
    <name evidence="5" type="ORF">FEE40_05445</name>
    <name evidence="6" type="ORF">FEE40_05525</name>
    <name evidence="7" type="ORF">FEE40_05610</name>
</gene>
<dbReference type="EMBL" id="CP040852">
    <property type="protein sequence ID" value="QIA89664.1"/>
    <property type="molecule type" value="Genomic_DNA"/>
</dbReference>
<keyword evidence="2" id="KW-0067">ATP-binding</keyword>
<dbReference type="InterPro" id="IPR004968">
    <property type="entry name" value="DNA_primase/NTPase_C"/>
</dbReference>
<dbReference type="EMBL" id="CP040852">
    <property type="protein sequence ID" value="QIA89680.1"/>
    <property type="molecule type" value="Genomic_DNA"/>
</dbReference>
<evidence type="ECO:0000256" key="2">
    <source>
        <dbReference type="ARBA" id="ARBA00022840"/>
    </source>
</evidence>
<dbReference type="InterPro" id="IPR045455">
    <property type="entry name" value="NrS-1_pol-like_helicase"/>
</dbReference>
<name>A0AAE7BQE8_9LACO</name>
<dbReference type="InterPro" id="IPR027417">
    <property type="entry name" value="P-loop_NTPase"/>
</dbReference>
<evidence type="ECO:0000313" key="7">
    <source>
        <dbReference type="EMBL" id="QIA89680.1"/>
    </source>
</evidence>
<dbReference type="Pfam" id="PF08706">
    <property type="entry name" value="D5_N"/>
    <property type="match status" value="1"/>
</dbReference>
<dbReference type="Pfam" id="PF03288">
    <property type="entry name" value="Pox_D5"/>
    <property type="match status" value="1"/>
</dbReference>
<evidence type="ECO:0000313" key="5">
    <source>
        <dbReference type="EMBL" id="QIA89649.1"/>
    </source>
</evidence>
<reference evidence="6 8" key="1">
    <citation type="journal article" date="2019" name="Nat. Med.">
        <title>Preventing dysbiosis of the neonatal mouse intestinal microbiome protects against late-onset sepsis.</title>
        <authorList>
            <person name="Singer J.R."/>
            <person name="Blosser E.G."/>
            <person name="Zindl C.L."/>
            <person name="Silberger D.J."/>
            <person name="Conlan S."/>
            <person name="Laufer V.A."/>
            <person name="DiToro D."/>
            <person name="Deming C."/>
            <person name="Kumar R."/>
            <person name="Morrow C.D."/>
            <person name="Segre J.A."/>
            <person name="Gray M.J."/>
            <person name="Randolph D.A."/>
            <person name="Weaver C.T."/>
        </authorList>
    </citation>
    <scope>NUCLEOTIDE SEQUENCE [LARGE SCALE GENOMIC DNA]</scope>
    <source>
        <strain evidence="6 8">V10</strain>
    </source>
</reference>
<feature type="domain" description="SF3 helicase" evidence="4">
    <location>
        <begin position="211"/>
        <end position="368"/>
    </location>
</feature>
<dbReference type="SMART" id="SM00885">
    <property type="entry name" value="D5_N"/>
    <property type="match status" value="1"/>
</dbReference>
<dbReference type="InterPro" id="IPR014818">
    <property type="entry name" value="Phage/plasmid_primase_P4_C"/>
</dbReference>
<sequence>MTDKKQISSDNEVNDLIEKVNEQRAKPKPHAKSIKELKERLRDEGEIWRDEHSDFNEKTGELKIKPVTPRAVADILKRTVLFAIIGKNEQDLEKAPLVFYDPGDGIYKKSERLIKELIYSVERTLTIRQAKEVFNYLLVDAKPKHPTDDKYLIVVGNGIFDKITKQLKPFSPSYVFTSKIHTNYNQQATEPIFDGWSLSNWLKEIAQGDDSKERLLWQVIACTVNPNYTAEAAAFLIDGGDGRTGKSTFERLLQNLVGEGNYSSLKLDDFENDFKLAQAYGSTLVIGDDNHPDTYNEKSQNFKSVLTGETIIINPKGTPPFSAALKVFCVQSMNDTPRFGDKSNALLRRIRVIKFNKQYPDTPAGRKIKQEYIKDKRLLEWCLKQALELDFDILEDTKESQEAIYNIKLDNDPVAYFIENYLDETISDRVPVSFLFKFFLVAMKYENNPQTMKQATFTRRARPILEAKGWRYSLNKLSPGKRWNEKDKELLAKYGAPFEDRTLIIDPQAYKPLFERPKSQD</sequence>
<dbReference type="EMBL" id="CP040852">
    <property type="protein sequence ID" value="QIA89649.1"/>
    <property type="molecule type" value="Genomic_DNA"/>
</dbReference>
<feature type="region of interest" description="Disordered" evidence="3">
    <location>
        <begin position="1"/>
        <end position="36"/>
    </location>
</feature>
<dbReference type="Proteomes" id="UP000463931">
    <property type="component" value="Chromosome"/>
</dbReference>
<evidence type="ECO:0000259" key="4">
    <source>
        <dbReference type="PROSITE" id="PS51206"/>
    </source>
</evidence>
<dbReference type="NCBIfam" id="TIGR01613">
    <property type="entry name" value="primase_Cterm"/>
    <property type="match status" value="1"/>
</dbReference>
<proteinExistence type="predicted"/>
<dbReference type="InterPro" id="IPR014015">
    <property type="entry name" value="Helicase_SF3_DNA-vir"/>
</dbReference>
<dbReference type="SUPFAM" id="SSF52540">
    <property type="entry name" value="P-loop containing nucleoside triphosphate hydrolases"/>
    <property type="match status" value="1"/>
</dbReference>
<dbReference type="RefSeq" id="WP_163587419.1">
    <property type="nucleotide sequence ID" value="NZ_CP040852.1"/>
</dbReference>
<feature type="compositionally biased region" description="Basic and acidic residues" evidence="3">
    <location>
        <begin position="16"/>
        <end position="25"/>
    </location>
</feature>
<evidence type="ECO:0000313" key="6">
    <source>
        <dbReference type="EMBL" id="QIA89664.1"/>
    </source>
</evidence>
<evidence type="ECO:0000256" key="1">
    <source>
        <dbReference type="ARBA" id="ARBA00022741"/>
    </source>
</evidence>
<organism evidence="6 8">
    <name type="scientific">Ligilactobacillus murinus</name>
    <dbReference type="NCBI Taxonomy" id="1622"/>
    <lineage>
        <taxon>Bacteria</taxon>
        <taxon>Bacillati</taxon>
        <taxon>Bacillota</taxon>
        <taxon>Bacilli</taxon>
        <taxon>Lactobacillales</taxon>
        <taxon>Lactobacillaceae</taxon>
        <taxon>Ligilactobacillus</taxon>
    </lineage>
</organism>
<dbReference type="Gene3D" id="3.40.50.300">
    <property type="entry name" value="P-loop containing nucleotide triphosphate hydrolases"/>
    <property type="match status" value="1"/>
</dbReference>
<dbReference type="Pfam" id="PF19263">
    <property type="entry name" value="DUF5906"/>
    <property type="match status" value="1"/>
</dbReference>
<protein>
    <submittedName>
        <fullName evidence="6">DNA primase</fullName>
    </submittedName>
</protein>
<dbReference type="PROSITE" id="PS51206">
    <property type="entry name" value="SF3_HELICASE_1"/>
    <property type="match status" value="1"/>
</dbReference>
<dbReference type="InterPro" id="IPR006500">
    <property type="entry name" value="Helicase_put_C_phage/plasmid"/>
</dbReference>
<evidence type="ECO:0000256" key="3">
    <source>
        <dbReference type="SAM" id="MobiDB-lite"/>
    </source>
</evidence>
<dbReference type="GO" id="GO:0005524">
    <property type="term" value="F:ATP binding"/>
    <property type="evidence" value="ECO:0007669"/>
    <property type="project" value="UniProtKB-KW"/>
</dbReference>
<accession>A0AAE7BQE8</accession>